<sequence>MGNKSRKVTLVKAQAFASATSTYRNGIQEVGSKKAGEQSLVDSELNRIQTFLGPMVVCDGYSSFNPGIIFEGIRALESGIRGTGLESCNFRRRGDGLPIWEEPRADIVNVAVEKHTGAEPETKTTSEYNNHKKCQRPTKFSFEVEKNTLNRAKTRDCTLKEVEKLVELLLWQLRYCSMDLRFKGTSSLIRGIELLMFLPGLEHQREISKAHVHHLKCLSGSTKEALKGGYLKSVSGTSNDTVDSRLVSSKTGFFRRIGSTFHCDMHRQHEDSLDLSQPIERLTSRRAVEATRSYHIQYEAGMDSIWASDSQFVWNICDIEVVFSPFKDALGSQFSYLECLPSGFLERHSSKASVAEFMYSHVFVVQYITQVNRMELALTVHIHVLSADQIWVANFQLEACGSGSGGKLVVSSESLEYMAATVERMKSVQEAEIISLVKSRRAGRPSGMCYGNRAAPSECVVHCSATLSNVQ</sequence>
<protein>
    <submittedName>
        <fullName evidence="1">Uncharacterized protein</fullName>
    </submittedName>
</protein>
<comment type="caution">
    <text evidence="1">The sequence shown here is derived from an EMBL/GenBank/DDBJ whole genome shotgun (WGS) entry which is preliminary data.</text>
</comment>
<evidence type="ECO:0000313" key="2">
    <source>
        <dbReference type="Proteomes" id="UP000799755"/>
    </source>
</evidence>
<name>A0ACB6QYT5_9PLEO</name>
<reference evidence="1" key="1">
    <citation type="journal article" date="2020" name="Stud. Mycol.">
        <title>101 Dothideomycetes genomes: a test case for predicting lifestyles and emergence of pathogens.</title>
        <authorList>
            <person name="Haridas S."/>
            <person name="Albert R."/>
            <person name="Binder M."/>
            <person name="Bloem J."/>
            <person name="Labutti K."/>
            <person name="Salamov A."/>
            <person name="Andreopoulos B."/>
            <person name="Baker S."/>
            <person name="Barry K."/>
            <person name="Bills G."/>
            <person name="Bluhm B."/>
            <person name="Cannon C."/>
            <person name="Castanera R."/>
            <person name="Culley D."/>
            <person name="Daum C."/>
            <person name="Ezra D."/>
            <person name="Gonzalez J."/>
            <person name="Henrissat B."/>
            <person name="Kuo A."/>
            <person name="Liang C."/>
            <person name="Lipzen A."/>
            <person name="Lutzoni F."/>
            <person name="Magnuson J."/>
            <person name="Mondo S."/>
            <person name="Nolan M."/>
            <person name="Ohm R."/>
            <person name="Pangilinan J."/>
            <person name="Park H.-J."/>
            <person name="Ramirez L."/>
            <person name="Alfaro M."/>
            <person name="Sun H."/>
            <person name="Tritt A."/>
            <person name="Yoshinaga Y."/>
            <person name="Zwiers L.-H."/>
            <person name="Turgeon B."/>
            <person name="Goodwin S."/>
            <person name="Spatafora J."/>
            <person name="Crous P."/>
            <person name="Grigoriev I."/>
        </authorList>
    </citation>
    <scope>NUCLEOTIDE SEQUENCE</scope>
    <source>
        <strain evidence="1">ATCC 200398</strain>
    </source>
</reference>
<organism evidence="1 2">
    <name type="scientific">Lindgomyces ingoldianus</name>
    <dbReference type="NCBI Taxonomy" id="673940"/>
    <lineage>
        <taxon>Eukaryota</taxon>
        <taxon>Fungi</taxon>
        <taxon>Dikarya</taxon>
        <taxon>Ascomycota</taxon>
        <taxon>Pezizomycotina</taxon>
        <taxon>Dothideomycetes</taxon>
        <taxon>Pleosporomycetidae</taxon>
        <taxon>Pleosporales</taxon>
        <taxon>Lindgomycetaceae</taxon>
        <taxon>Lindgomyces</taxon>
    </lineage>
</organism>
<accession>A0ACB6QYT5</accession>
<gene>
    <name evidence="1" type="ORF">BDR25DRAFT_353823</name>
</gene>
<evidence type="ECO:0000313" key="1">
    <source>
        <dbReference type="EMBL" id="KAF2472081.1"/>
    </source>
</evidence>
<proteinExistence type="predicted"/>
<dbReference type="EMBL" id="MU003503">
    <property type="protein sequence ID" value="KAF2472081.1"/>
    <property type="molecule type" value="Genomic_DNA"/>
</dbReference>
<dbReference type="Proteomes" id="UP000799755">
    <property type="component" value="Unassembled WGS sequence"/>
</dbReference>
<keyword evidence="2" id="KW-1185">Reference proteome</keyword>